<dbReference type="InterPro" id="IPR001509">
    <property type="entry name" value="Epimerase_deHydtase"/>
</dbReference>
<proteinExistence type="predicted"/>
<dbReference type="InterPro" id="IPR051783">
    <property type="entry name" value="NAD(P)-dependent_oxidoreduct"/>
</dbReference>
<evidence type="ECO:0000259" key="1">
    <source>
        <dbReference type="Pfam" id="PF01370"/>
    </source>
</evidence>
<keyword evidence="3" id="KW-1185">Reference proteome</keyword>
<dbReference type="SUPFAM" id="SSF51735">
    <property type="entry name" value="NAD(P)-binding Rossmann-fold domains"/>
    <property type="match status" value="1"/>
</dbReference>
<comment type="caution">
    <text evidence="2">The sequence shown here is derived from an EMBL/GenBank/DDBJ whole genome shotgun (WGS) entry which is preliminary data.</text>
</comment>
<protein>
    <submittedName>
        <fullName evidence="2">NAD-dependent epimerase/dehydratase family protein</fullName>
    </submittedName>
</protein>
<reference evidence="3" key="1">
    <citation type="journal article" date="2019" name="Int. J. Syst. Evol. Microbiol.">
        <title>The Global Catalogue of Microorganisms (GCM) 10K type strain sequencing project: providing services to taxonomists for standard genome sequencing and annotation.</title>
        <authorList>
            <consortium name="The Broad Institute Genomics Platform"/>
            <consortium name="The Broad Institute Genome Sequencing Center for Infectious Disease"/>
            <person name="Wu L."/>
            <person name="Ma J."/>
        </authorList>
    </citation>
    <scope>NUCLEOTIDE SEQUENCE [LARGE SCALE GENOMIC DNA]</scope>
    <source>
        <strain evidence="3">KCTC 52141</strain>
    </source>
</reference>
<dbReference type="Pfam" id="PF01370">
    <property type="entry name" value="Epimerase"/>
    <property type="match status" value="1"/>
</dbReference>
<dbReference type="InterPro" id="IPR036291">
    <property type="entry name" value="NAD(P)-bd_dom_sf"/>
</dbReference>
<dbReference type="Gene3D" id="3.40.50.720">
    <property type="entry name" value="NAD(P)-binding Rossmann-like Domain"/>
    <property type="match status" value="1"/>
</dbReference>
<dbReference type="EMBL" id="JBHRTL010000006">
    <property type="protein sequence ID" value="MFC3154876.1"/>
    <property type="molecule type" value="Genomic_DNA"/>
</dbReference>
<dbReference type="Proteomes" id="UP001595548">
    <property type="component" value="Unassembled WGS sequence"/>
</dbReference>
<gene>
    <name evidence="2" type="ORF">ACFOEB_06630</name>
</gene>
<dbReference type="PANTHER" id="PTHR48079:SF6">
    <property type="entry name" value="NAD(P)-BINDING DOMAIN-CONTAINING PROTEIN-RELATED"/>
    <property type="match status" value="1"/>
</dbReference>
<feature type="domain" description="NAD-dependent epimerase/dehydratase" evidence="1">
    <location>
        <begin position="7"/>
        <end position="222"/>
    </location>
</feature>
<evidence type="ECO:0000313" key="2">
    <source>
        <dbReference type="EMBL" id="MFC3154876.1"/>
    </source>
</evidence>
<dbReference type="RefSeq" id="WP_382415334.1">
    <property type="nucleotide sequence ID" value="NZ_AP031500.1"/>
</dbReference>
<name>A0ABV7HPW3_9GAMM</name>
<accession>A0ABV7HPW3</accession>
<sequence length="325" mass="35342">MSLERKVLITGANGFIGGHLRAGLLREGGYQVVAGVRQPVNDDEILVSEDLSVEQWGERLHAVDTVVHAAARAHVLQERETDPKHLYNQINIEMTRAFALAASLAGVRRFIFISSIGVNGVTNTAPFKETDRPAPSGAYACSKYHAEQALWEIAASSAMEIVILRLPLVYGPGVKANFHAMLRWIDSHIPLPLGSVRNKRSLLGVDNLVSFIELAVRHPAAANQLFLLADGEDLSTPELLNTLADGLGSRSLLFPCPQRLLVLAAQMVGKGALATKLCGSLQIDISKARNLLGWLPIKPLKEGLSNTAQAYRWANDGDKKPRRQA</sequence>
<dbReference type="PANTHER" id="PTHR48079">
    <property type="entry name" value="PROTEIN YEEZ"/>
    <property type="match status" value="1"/>
</dbReference>
<organism evidence="2 3">
    <name type="scientific">Gilvimarinus japonicus</name>
    <dbReference type="NCBI Taxonomy" id="1796469"/>
    <lineage>
        <taxon>Bacteria</taxon>
        <taxon>Pseudomonadati</taxon>
        <taxon>Pseudomonadota</taxon>
        <taxon>Gammaproteobacteria</taxon>
        <taxon>Cellvibrionales</taxon>
        <taxon>Cellvibrionaceae</taxon>
        <taxon>Gilvimarinus</taxon>
    </lineage>
</organism>
<evidence type="ECO:0000313" key="3">
    <source>
        <dbReference type="Proteomes" id="UP001595548"/>
    </source>
</evidence>